<evidence type="ECO:0000313" key="4">
    <source>
        <dbReference type="Proteomes" id="UP001589608"/>
    </source>
</evidence>
<organism evidence="3 4">
    <name type="scientific">Dactylosporangium vinaceum</name>
    <dbReference type="NCBI Taxonomy" id="53362"/>
    <lineage>
        <taxon>Bacteria</taxon>
        <taxon>Bacillati</taxon>
        <taxon>Actinomycetota</taxon>
        <taxon>Actinomycetes</taxon>
        <taxon>Micromonosporales</taxon>
        <taxon>Micromonosporaceae</taxon>
        <taxon>Dactylosporangium</taxon>
    </lineage>
</organism>
<gene>
    <name evidence="3" type="ORF">ACFFTR_14240</name>
</gene>
<dbReference type="Proteomes" id="UP001589608">
    <property type="component" value="Unassembled WGS sequence"/>
</dbReference>
<dbReference type="PANTHER" id="PTHR45527:SF1">
    <property type="entry name" value="FATTY ACID SYNTHASE"/>
    <property type="match status" value="1"/>
</dbReference>
<sequence>MRLARSQETLWEFVSCFAPADPGVLGYNVFETNTWHETIDVNVFRDAVADVAARHDALRIVFDSIGIEPSIRFCDTVDPPVAFTDLTAHPASRRDLLRGSLLGYERGRAFDLGNGPLWSVVLLREAPDRHVVAVTLFHLIADGWSTGVLLRDLRAAYRARTGAGPALKPLRLSYAAATADPDLAPADRRRRDEFWRRTLTPLPERWPFPQDAARRDVTAEASLGAPMSAELAGRLHAFARAHRITPFLLYLSAYRILLGARTGWPRLVIGTATAGRDEPGAEDLVGQFTHNVYIATTIEPATSLLDAVGRVRSAMYAAVRHTASFQEIARAVHPGFDADRPWPFLLLYHSWFQSAAPSDDPPPDRREQRSRARTPPGQVIDARTERLWAKRGEPGLIVRHDRRGASMHYNPTIYPRAAMLETLEGYTAVLHALLDDPEQRLGDLTLP</sequence>
<dbReference type="Pfam" id="PF00668">
    <property type="entry name" value="Condensation"/>
    <property type="match status" value="1"/>
</dbReference>
<dbReference type="Gene3D" id="3.30.559.10">
    <property type="entry name" value="Chloramphenicol acetyltransferase-like domain"/>
    <property type="match status" value="1"/>
</dbReference>
<dbReference type="Gene3D" id="3.30.559.30">
    <property type="entry name" value="Nonribosomal peptide synthetase, condensation domain"/>
    <property type="match status" value="1"/>
</dbReference>
<accession>A0ABV5M5X1</accession>
<dbReference type="PANTHER" id="PTHR45527">
    <property type="entry name" value="NONRIBOSOMAL PEPTIDE SYNTHETASE"/>
    <property type="match status" value="1"/>
</dbReference>
<protein>
    <submittedName>
        <fullName evidence="3">Condensation domain-containing protein</fullName>
    </submittedName>
</protein>
<evidence type="ECO:0000313" key="3">
    <source>
        <dbReference type="EMBL" id="MFB9444237.1"/>
    </source>
</evidence>
<evidence type="ECO:0000256" key="1">
    <source>
        <dbReference type="SAM" id="MobiDB-lite"/>
    </source>
</evidence>
<feature type="region of interest" description="Disordered" evidence="1">
    <location>
        <begin position="355"/>
        <end position="379"/>
    </location>
</feature>
<dbReference type="EMBL" id="JBHMCA010000025">
    <property type="protein sequence ID" value="MFB9444237.1"/>
    <property type="molecule type" value="Genomic_DNA"/>
</dbReference>
<keyword evidence="4" id="KW-1185">Reference proteome</keyword>
<evidence type="ECO:0000259" key="2">
    <source>
        <dbReference type="Pfam" id="PF00668"/>
    </source>
</evidence>
<feature type="domain" description="Condensation" evidence="2">
    <location>
        <begin position="26"/>
        <end position="323"/>
    </location>
</feature>
<comment type="caution">
    <text evidence="3">The sequence shown here is derived from an EMBL/GenBank/DDBJ whole genome shotgun (WGS) entry which is preliminary data.</text>
</comment>
<proteinExistence type="predicted"/>
<name>A0ABV5M5X1_9ACTN</name>
<dbReference type="RefSeq" id="WP_246656589.1">
    <property type="nucleotide sequence ID" value="NZ_JBHMCA010000025.1"/>
</dbReference>
<dbReference type="InterPro" id="IPR023213">
    <property type="entry name" value="CAT-like_dom_sf"/>
</dbReference>
<dbReference type="SUPFAM" id="SSF52777">
    <property type="entry name" value="CoA-dependent acyltransferases"/>
    <property type="match status" value="2"/>
</dbReference>
<reference evidence="3 4" key="1">
    <citation type="submission" date="2024-09" db="EMBL/GenBank/DDBJ databases">
        <authorList>
            <person name="Sun Q."/>
            <person name="Mori K."/>
        </authorList>
    </citation>
    <scope>NUCLEOTIDE SEQUENCE [LARGE SCALE GENOMIC DNA]</scope>
    <source>
        <strain evidence="3 4">JCM 3307</strain>
    </source>
</reference>
<dbReference type="InterPro" id="IPR001242">
    <property type="entry name" value="Condensation_dom"/>
</dbReference>